<dbReference type="EMBL" id="REGN01012291">
    <property type="protein sequence ID" value="RMZ96267.1"/>
    <property type="molecule type" value="Genomic_DNA"/>
</dbReference>
<dbReference type="AlphaFoldDB" id="A0A3M7PC41"/>
<comment type="caution">
    <text evidence="1">The sequence shown here is derived from an EMBL/GenBank/DDBJ whole genome shotgun (WGS) entry which is preliminary data.</text>
</comment>
<organism evidence="1 2">
    <name type="scientific">Brachionus plicatilis</name>
    <name type="common">Marine rotifer</name>
    <name type="synonym">Brachionus muelleri</name>
    <dbReference type="NCBI Taxonomy" id="10195"/>
    <lineage>
        <taxon>Eukaryota</taxon>
        <taxon>Metazoa</taxon>
        <taxon>Spiralia</taxon>
        <taxon>Gnathifera</taxon>
        <taxon>Rotifera</taxon>
        <taxon>Eurotatoria</taxon>
        <taxon>Monogononta</taxon>
        <taxon>Pseudotrocha</taxon>
        <taxon>Ploima</taxon>
        <taxon>Brachionidae</taxon>
        <taxon>Brachionus</taxon>
    </lineage>
</organism>
<reference evidence="1 2" key="1">
    <citation type="journal article" date="2018" name="Sci. Rep.">
        <title>Genomic signatures of local adaptation to the degree of environmental predictability in rotifers.</title>
        <authorList>
            <person name="Franch-Gras L."/>
            <person name="Hahn C."/>
            <person name="Garcia-Roger E.M."/>
            <person name="Carmona M.J."/>
            <person name="Serra M."/>
            <person name="Gomez A."/>
        </authorList>
    </citation>
    <scope>NUCLEOTIDE SEQUENCE [LARGE SCALE GENOMIC DNA]</scope>
    <source>
        <strain evidence="1">HYR1</strain>
    </source>
</reference>
<evidence type="ECO:0000313" key="1">
    <source>
        <dbReference type="EMBL" id="RMZ96267.1"/>
    </source>
</evidence>
<dbReference type="Proteomes" id="UP000276133">
    <property type="component" value="Unassembled WGS sequence"/>
</dbReference>
<sequence>MFFKLKIKYIILFYTFSELKLSQIILKGIQKNSENSKDILMKYTSYSYRQNQIKFILHRDLIKYHSRLHK</sequence>
<accession>A0A3M7PC41</accession>
<protein>
    <submittedName>
        <fullName evidence="1">Uncharacterized protein</fullName>
    </submittedName>
</protein>
<gene>
    <name evidence="1" type="ORF">BpHYR1_004593</name>
</gene>
<evidence type="ECO:0000313" key="2">
    <source>
        <dbReference type="Proteomes" id="UP000276133"/>
    </source>
</evidence>
<proteinExistence type="predicted"/>
<keyword evidence="2" id="KW-1185">Reference proteome</keyword>
<name>A0A3M7PC41_BRAPC</name>